<evidence type="ECO:0000313" key="6">
    <source>
        <dbReference type="Proteomes" id="UP001221757"/>
    </source>
</evidence>
<sequence length="448" mass="49100">MATERVCVRDVNIYRPIIYGNTATVLAPKAHEALAATAPDHTHTWTVAVRGTASAPDQDIVDGTDDLSHFIKHVTFKLHNTYPNPSRNIDKPPFEIRITFVADAGEKPITLYHHLKLHPWTASGDLEISPLDVTLKAGPVHSGQYDELVLNDPFEMFLATPTGHPPTSLVRSRRKPVPFHLAHMGGLEASKGGTPEFTVQMEKEEAERLEDARKTVVAEEERCRMKPIEREKELEHLQKTLQFCGFQRPLRGRHAQTNAANRFWARTAERQTGLESPKASHKVPVNAAARAHRTAPLVSLPLNQPAQTPARRSHPHPPESAFLPAPARTDKACMPAAQQGAAVQNANAGRRRIQCVYLARQLRAAHGPVIDSYVRLGKNSVGVGAGMGRARTWHASSAGSAETAPAGFDSALGVTENARGTWIPFQARNRSVSNSTLLEDSELVSAEF</sequence>
<evidence type="ECO:0000256" key="1">
    <source>
        <dbReference type="ARBA" id="ARBA00023242"/>
    </source>
</evidence>
<proteinExistence type="inferred from homology"/>
<keyword evidence="3" id="KW-0010">Activator</keyword>
<dbReference type="GO" id="GO:0005737">
    <property type="term" value="C:cytoplasm"/>
    <property type="evidence" value="ECO:0007669"/>
    <property type="project" value="UniProtKB-SubCell"/>
</dbReference>
<accession>A0AAD7BBA4</accession>
<comment type="domain">
    <text evidence="3">The coiled-coil domain is required for assembly into the NuA4 complex.</text>
</comment>
<comment type="similarity">
    <text evidence="3">Belongs to the YAF9 family.</text>
</comment>
<comment type="subunit">
    <text evidence="3">Component of the SWR1 chromatin-remodeling complex and of the NuA4 histone acetyltransferase complex.</text>
</comment>
<comment type="subcellular location">
    <subcellularLocation>
        <location evidence="3">Nucleus</location>
    </subcellularLocation>
    <subcellularLocation>
        <location evidence="3">Cytoplasm</location>
    </subcellularLocation>
</comment>
<dbReference type="AlphaFoldDB" id="A0AAD7BBA4"/>
<protein>
    <recommendedName>
        <fullName evidence="3">Protein AF-9 homolog</fullName>
    </recommendedName>
</protein>
<dbReference type="InterPro" id="IPR005033">
    <property type="entry name" value="YEATS"/>
</dbReference>
<evidence type="ECO:0000256" key="2">
    <source>
        <dbReference type="PROSITE-ProRule" id="PRU00376"/>
    </source>
</evidence>
<keyword evidence="3" id="KW-0804">Transcription</keyword>
<keyword evidence="3" id="KW-0234">DNA repair</keyword>
<dbReference type="Pfam" id="PF03366">
    <property type="entry name" value="YEATS"/>
    <property type="match status" value="1"/>
</dbReference>
<reference evidence="5" key="1">
    <citation type="submission" date="2023-03" db="EMBL/GenBank/DDBJ databases">
        <title>Massive genome expansion in bonnet fungi (Mycena s.s.) driven by repeated elements and novel gene families across ecological guilds.</title>
        <authorList>
            <consortium name="Lawrence Berkeley National Laboratory"/>
            <person name="Harder C.B."/>
            <person name="Miyauchi S."/>
            <person name="Viragh M."/>
            <person name="Kuo A."/>
            <person name="Thoen E."/>
            <person name="Andreopoulos B."/>
            <person name="Lu D."/>
            <person name="Skrede I."/>
            <person name="Drula E."/>
            <person name="Henrissat B."/>
            <person name="Morin E."/>
            <person name="Kohler A."/>
            <person name="Barry K."/>
            <person name="LaButti K."/>
            <person name="Morin E."/>
            <person name="Salamov A."/>
            <person name="Lipzen A."/>
            <person name="Mereny Z."/>
            <person name="Hegedus B."/>
            <person name="Baldrian P."/>
            <person name="Stursova M."/>
            <person name="Weitz H."/>
            <person name="Taylor A."/>
            <person name="Grigoriev I.V."/>
            <person name="Nagy L.G."/>
            <person name="Martin F."/>
            <person name="Kauserud H."/>
        </authorList>
    </citation>
    <scope>NUCLEOTIDE SEQUENCE</scope>
    <source>
        <strain evidence="5">CBHHK067</strain>
    </source>
</reference>
<gene>
    <name evidence="3" type="primary">YAF9</name>
    <name evidence="5" type="ORF">B0H17DRAFT_1220270</name>
</gene>
<feature type="domain" description="YEATS" evidence="4">
    <location>
        <begin position="7"/>
        <end position="164"/>
    </location>
</feature>
<dbReference type="GO" id="GO:0006281">
    <property type="term" value="P:DNA repair"/>
    <property type="evidence" value="ECO:0007669"/>
    <property type="project" value="UniProtKB-UniRule"/>
</dbReference>
<dbReference type="Gene3D" id="2.60.40.1970">
    <property type="entry name" value="YEATS domain"/>
    <property type="match status" value="1"/>
</dbReference>
<keyword evidence="3" id="KW-0175">Coiled coil</keyword>
<evidence type="ECO:0000313" key="5">
    <source>
        <dbReference type="EMBL" id="KAJ7616264.1"/>
    </source>
</evidence>
<dbReference type="GO" id="GO:0006325">
    <property type="term" value="P:chromatin organization"/>
    <property type="evidence" value="ECO:0007669"/>
    <property type="project" value="UniProtKB-KW"/>
</dbReference>
<organism evidence="5 6">
    <name type="scientific">Mycena rosella</name>
    <name type="common">Pink bonnet</name>
    <name type="synonym">Agaricus rosellus</name>
    <dbReference type="NCBI Taxonomy" id="1033263"/>
    <lineage>
        <taxon>Eukaryota</taxon>
        <taxon>Fungi</taxon>
        <taxon>Dikarya</taxon>
        <taxon>Basidiomycota</taxon>
        <taxon>Agaricomycotina</taxon>
        <taxon>Agaricomycetes</taxon>
        <taxon>Agaricomycetidae</taxon>
        <taxon>Agaricales</taxon>
        <taxon>Marasmiineae</taxon>
        <taxon>Mycenaceae</taxon>
        <taxon>Mycena</taxon>
    </lineage>
</organism>
<dbReference type="PANTHER" id="PTHR23195">
    <property type="entry name" value="YEATS DOMAIN"/>
    <property type="match status" value="1"/>
</dbReference>
<keyword evidence="3" id="KW-0805">Transcription regulation</keyword>
<keyword evidence="6" id="KW-1185">Reference proteome</keyword>
<dbReference type="InterPro" id="IPR038704">
    <property type="entry name" value="YEAST_sf"/>
</dbReference>
<dbReference type="PROSITE" id="PS51037">
    <property type="entry name" value="YEATS"/>
    <property type="match status" value="1"/>
</dbReference>
<dbReference type="InterPro" id="IPR055129">
    <property type="entry name" value="YEATS_dom"/>
</dbReference>
<comment type="caution">
    <text evidence="5">The sequence shown here is derived from an EMBL/GenBank/DDBJ whole genome shotgun (WGS) entry which is preliminary data.</text>
</comment>
<dbReference type="Proteomes" id="UP001221757">
    <property type="component" value="Unassembled WGS sequence"/>
</dbReference>
<evidence type="ECO:0000259" key="4">
    <source>
        <dbReference type="PROSITE" id="PS51037"/>
    </source>
</evidence>
<dbReference type="GO" id="GO:0006355">
    <property type="term" value="P:regulation of DNA-templated transcription"/>
    <property type="evidence" value="ECO:0007669"/>
    <property type="project" value="InterPro"/>
</dbReference>
<evidence type="ECO:0000256" key="3">
    <source>
        <dbReference type="RuleBase" id="RU367117"/>
    </source>
</evidence>
<keyword evidence="1 2" id="KW-0539">Nucleus</keyword>
<dbReference type="EMBL" id="JARKIE010000805">
    <property type="protein sequence ID" value="KAJ7616264.1"/>
    <property type="molecule type" value="Genomic_DNA"/>
</dbReference>
<keyword evidence="3" id="KW-0156">Chromatin regulator</keyword>
<keyword evidence="3" id="KW-0227">DNA damage</keyword>
<dbReference type="GO" id="GO:0000812">
    <property type="term" value="C:Swr1 complex"/>
    <property type="evidence" value="ECO:0007669"/>
    <property type="project" value="UniProtKB-UniRule"/>
</dbReference>
<keyword evidence="3" id="KW-0963">Cytoplasm</keyword>
<name>A0AAD7BBA4_MYCRO</name>
<comment type="function">
    <text evidence="3">Component of the SWR1 complex which mediates the ATP-dependent exchange of histone H2A for an H2A variant leading to transcriptional regulation of selected genes by chromatin remodeling. Component of the NuA4 histone acetyltransferase complex which is involved in transcriptional activation of selected genes principally by acetylation of nucleosomal histones H4 and H2A. The NuA4 complex is also involved in DNA repair. Yaf9 may also be required for viability in conditions in which the structural integrity of the spindle is compromised.</text>
</comment>